<name>A0A2K8U388_9GAMM</name>
<dbReference type="KEGG" id="tsy:THSYN_02850"/>
<dbReference type="RefSeq" id="WP_100917816.1">
    <property type="nucleotide sequence ID" value="NZ_CP020370.1"/>
</dbReference>
<evidence type="ECO:0000313" key="2">
    <source>
        <dbReference type="Proteomes" id="UP000232638"/>
    </source>
</evidence>
<proteinExistence type="predicted"/>
<dbReference type="OrthoDB" id="3233388at2"/>
<sequence>MSPEPILDVVFFRADSGTEPVRHWLKSLSRNDKGAIGADLKTVQFGWPVGMPVVRKLDPGLWEVRSRLDQRIARIIFTVSDRRMVLLHGFIKKSQKTPASDLDLARRRRATLAP</sequence>
<dbReference type="InterPro" id="IPR009241">
    <property type="entry name" value="HigB-like"/>
</dbReference>
<protein>
    <recommendedName>
        <fullName evidence="3">Addiction module toxin RelE</fullName>
    </recommendedName>
</protein>
<gene>
    <name evidence="1" type="ORF">THSYN_02850</name>
</gene>
<accession>A0A2K8U388</accession>
<evidence type="ECO:0000313" key="1">
    <source>
        <dbReference type="EMBL" id="AUB80005.1"/>
    </source>
</evidence>
<reference evidence="1 2" key="1">
    <citation type="submission" date="2017-03" db="EMBL/GenBank/DDBJ databases">
        <title>Complete genome sequence of Candidatus 'Thiodictyon syntrophicum' sp. nov. strain Cad16T, a photolithoautotroph purple sulfur bacterium isolated from an alpine meromictic lake.</title>
        <authorList>
            <person name="Luedin S.M."/>
            <person name="Pothier J.F."/>
            <person name="Danza F."/>
            <person name="Storelli N."/>
            <person name="Wittwer M."/>
            <person name="Tonolla M."/>
        </authorList>
    </citation>
    <scope>NUCLEOTIDE SEQUENCE [LARGE SCALE GENOMIC DNA]</scope>
    <source>
        <strain evidence="1 2">Cad16T</strain>
    </source>
</reference>
<dbReference type="Pfam" id="PF05973">
    <property type="entry name" value="Gp49"/>
    <property type="match status" value="1"/>
</dbReference>
<dbReference type="EMBL" id="CP020370">
    <property type="protein sequence ID" value="AUB80005.1"/>
    <property type="molecule type" value="Genomic_DNA"/>
</dbReference>
<dbReference type="AlphaFoldDB" id="A0A2K8U388"/>
<keyword evidence="2" id="KW-1185">Reference proteome</keyword>
<dbReference type="Proteomes" id="UP000232638">
    <property type="component" value="Chromosome"/>
</dbReference>
<evidence type="ECO:0008006" key="3">
    <source>
        <dbReference type="Google" id="ProtNLM"/>
    </source>
</evidence>
<organism evidence="1 2">
    <name type="scientific">Candidatus Thiodictyon syntrophicum</name>
    <dbReference type="NCBI Taxonomy" id="1166950"/>
    <lineage>
        <taxon>Bacteria</taxon>
        <taxon>Pseudomonadati</taxon>
        <taxon>Pseudomonadota</taxon>
        <taxon>Gammaproteobacteria</taxon>
        <taxon>Chromatiales</taxon>
        <taxon>Chromatiaceae</taxon>
        <taxon>Thiodictyon</taxon>
    </lineage>
</organism>